<evidence type="ECO:0000256" key="4">
    <source>
        <dbReference type="RuleBase" id="RU004514"/>
    </source>
</evidence>
<proteinExistence type="inferred from homology"/>
<evidence type="ECO:0000256" key="2">
    <source>
        <dbReference type="HAMAP-Rule" id="MF_03225"/>
    </source>
</evidence>
<organism evidence="6 7">
    <name type="scientific">Scylla paramamosain</name>
    <name type="common">Mud crab</name>
    <dbReference type="NCBI Taxonomy" id="85552"/>
    <lineage>
        <taxon>Eukaryota</taxon>
        <taxon>Metazoa</taxon>
        <taxon>Ecdysozoa</taxon>
        <taxon>Arthropoda</taxon>
        <taxon>Crustacea</taxon>
        <taxon>Multicrustacea</taxon>
        <taxon>Malacostraca</taxon>
        <taxon>Eumalacostraca</taxon>
        <taxon>Eucarida</taxon>
        <taxon>Decapoda</taxon>
        <taxon>Pleocyemata</taxon>
        <taxon>Brachyura</taxon>
        <taxon>Eubrachyura</taxon>
        <taxon>Portunoidea</taxon>
        <taxon>Portunidae</taxon>
        <taxon>Portuninae</taxon>
        <taxon>Scylla</taxon>
    </lineage>
</organism>
<feature type="domain" description="Alanine racemase N-terminal" evidence="5">
    <location>
        <begin position="39"/>
        <end position="261"/>
    </location>
</feature>
<dbReference type="InterPro" id="IPR029066">
    <property type="entry name" value="PLP-binding_barrel"/>
</dbReference>
<comment type="cofactor">
    <cofactor evidence="3">
        <name>pyridoxal 5'-phosphate</name>
        <dbReference type="ChEBI" id="CHEBI:597326"/>
    </cofactor>
</comment>
<protein>
    <recommendedName>
        <fullName evidence="2">Pyridoxal phosphate homeostasis protein</fullName>
        <shortName evidence="2">PLP homeostasis protein</shortName>
    </recommendedName>
</protein>
<comment type="similarity">
    <text evidence="2 4">Belongs to the pyridoxal phosphate-binding protein YggS/PROSC family.</text>
</comment>
<evidence type="ECO:0000256" key="3">
    <source>
        <dbReference type="PIRSR" id="PIRSR004848-1"/>
    </source>
</evidence>
<dbReference type="PANTHER" id="PTHR10146">
    <property type="entry name" value="PROLINE SYNTHETASE CO-TRANSCRIBED BACTERIAL HOMOLOG PROTEIN"/>
    <property type="match status" value="1"/>
</dbReference>
<evidence type="ECO:0000259" key="5">
    <source>
        <dbReference type="Pfam" id="PF01168"/>
    </source>
</evidence>
<reference evidence="6 7" key="1">
    <citation type="submission" date="2023-03" db="EMBL/GenBank/DDBJ databases">
        <title>High-quality genome of Scylla paramamosain provides insights in environmental adaptation.</title>
        <authorList>
            <person name="Zhang L."/>
        </authorList>
    </citation>
    <scope>NUCLEOTIDE SEQUENCE [LARGE SCALE GENOMIC DNA]</scope>
    <source>
        <strain evidence="6">LZ_2023a</strain>
        <tissue evidence="6">Muscle</tissue>
    </source>
</reference>
<dbReference type="FunFam" id="3.20.20.10:FF:000007">
    <property type="entry name" value="Pyridoxal phosphate homeostasis protein"/>
    <property type="match status" value="1"/>
</dbReference>
<dbReference type="EMBL" id="JARAKH010000012">
    <property type="protein sequence ID" value="KAK8398894.1"/>
    <property type="molecule type" value="Genomic_DNA"/>
</dbReference>
<dbReference type="AlphaFoldDB" id="A0AAW0UFG7"/>
<feature type="modified residue" description="N6-(pyridoxal phosphate)lysine" evidence="2 3">
    <location>
        <position position="58"/>
    </location>
</feature>
<dbReference type="Proteomes" id="UP001487740">
    <property type="component" value="Unassembled WGS sequence"/>
</dbReference>
<dbReference type="CDD" id="cd06822">
    <property type="entry name" value="PLPDE_III_YBL036c_euk"/>
    <property type="match status" value="1"/>
</dbReference>
<keyword evidence="7" id="KW-1185">Reference proteome</keyword>
<dbReference type="PANTHER" id="PTHR10146:SF14">
    <property type="entry name" value="PYRIDOXAL PHOSPHATE HOMEOSTASIS PROTEIN"/>
    <property type="match status" value="1"/>
</dbReference>
<evidence type="ECO:0000313" key="7">
    <source>
        <dbReference type="Proteomes" id="UP001487740"/>
    </source>
</evidence>
<dbReference type="PROSITE" id="PS01211">
    <property type="entry name" value="UPF0001"/>
    <property type="match status" value="1"/>
</dbReference>
<dbReference type="Gene3D" id="3.20.20.10">
    <property type="entry name" value="Alanine racemase"/>
    <property type="match status" value="1"/>
</dbReference>
<dbReference type="NCBIfam" id="TIGR00044">
    <property type="entry name" value="YggS family pyridoxal phosphate-dependent enzyme"/>
    <property type="match status" value="1"/>
</dbReference>
<dbReference type="SUPFAM" id="SSF51419">
    <property type="entry name" value="PLP-binding barrel"/>
    <property type="match status" value="1"/>
</dbReference>
<dbReference type="HAMAP" id="MF_02087">
    <property type="entry name" value="PLP_homeostasis"/>
    <property type="match status" value="1"/>
</dbReference>
<dbReference type="Pfam" id="PF01168">
    <property type="entry name" value="Ala_racemase_N"/>
    <property type="match status" value="1"/>
</dbReference>
<comment type="function">
    <text evidence="2">Pyridoxal 5'-phosphate (PLP)-binding protein, which may be involved in intracellular homeostatic regulation of pyridoxal 5'-phosphate (PLP), the active form of vitamin B6.</text>
</comment>
<dbReference type="InterPro" id="IPR001608">
    <property type="entry name" value="Ala_racemase_N"/>
</dbReference>
<accession>A0AAW0UFG7</accession>
<dbReference type="GO" id="GO:0030170">
    <property type="term" value="F:pyridoxal phosphate binding"/>
    <property type="evidence" value="ECO:0007669"/>
    <property type="project" value="UniProtKB-UniRule"/>
</dbReference>
<comment type="caution">
    <text evidence="6">The sequence shown here is derived from an EMBL/GenBank/DDBJ whole genome shotgun (WGS) entry which is preliminary data.</text>
</comment>
<evidence type="ECO:0000313" key="6">
    <source>
        <dbReference type="EMBL" id="KAK8398894.1"/>
    </source>
</evidence>
<evidence type="ECO:0000256" key="1">
    <source>
        <dbReference type="ARBA" id="ARBA00022898"/>
    </source>
</evidence>
<dbReference type="InterPro" id="IPR011078">
    <property type="entry name" value="PyrdxlP_homeostasis"/>
</dbReference>
<gene>
    <name evidence="6" type="ORF">O3P69_004176</name>
</gene>
<name>A0AAW0UFG7_SCYPA</name>
<dbReference type="PIRSF" id="PIRSF004848">
    <property type="entry name" value="YBL036c_PLPDEIII"/>
    <property type="match status" value="1"/>
</dbReference>
<keyword evidence="1 2" id="KW-0663">Pyridoxal phosphate</keyword>
<sequence>MSERRDEMSVGATTLRLMEGEVKKALLGVLERVSAASKARTPELAALCPRPRLVAVSKTKPKEMILEAYTAGQRHFGENYVQELVDKANDQQLLAECPEIKWHMIGHLQSNKVKKVVEIPGLYCIETVDSIKLASAINNAVKKTENEGKLKVFVQINTSDEENKSGVHPDEAAGLVRHIQESCSHLALAGIMTIGAFDHDLSIGPNPDFQRLLKCKARICEECCMEPKDVELSMGMSNDFEHAILVGSTNVRVGSTIFGTRNMKK</sequence>